<comment type="caution">
    <text evidence="1">The sequence shown here is derived from an EMBL/GenBank/DDBJ whole genome shotgun (WGS) entry which is preliminary data.</text>
</comment>
<evidence type="ECO:0000313" key="2">
    <source>
        <dbReference type="Proteomes" id="UP000698173"/>
    </source>
</evidence>
<dbReference type="Proteomes" id="UP000698173">
    <property type="component" value="Unassembled WGS sequence"/>
</dbReference>
<dbReference type="AlphaFoldDB" id="A0A921G2B9"/>
<reference evidence="1" key="2">
    <citation type="submission" date="2021-09" db="EMBL/GenBank/DDBJ databases">
        <authorList>
            <person name="Gilroy R."/>
        </authorList>
    </citation>
    <scope>NUCLEOTIDE SEQUENCE</scope>
    <source>
        <strain evidence="1">CHK171-7178</strain>
    </source>
</reference>
<dbReference type="PIRSF" id="PIRSF030771">
    <property type="entry name" value="UCP030771"/>
    <property type="match status" value="1"/>
</dbReference>
<proteinExistence type="predicted"/>
<name>A0A921G2B9_SPOPS</name>
<sequence length="108" mass="11022">MSKANYVQRGEVIDYKNVTASAIVANEVVELATRIGVAATEIPVGAVGGLNVMGVFDIPADTTEAFTAGQTVYYKGGKITSTEADAIPAGYAVVAKATAGAVARVKID</sequence>
<accession>A0A921G2B9</accession>
<dbReference type="EMBL" id="DYWT01000310">
    <property type="protein sequence ID" value="HJF34175.1"/>
    <property type="molecule type" value="Genomic_DNA"/>
</dbReference>
<organism evidence="1 2">
    <name type="scientific">Sporosarcina psychrophila</name>
    <name type="common">Bacillus psychrophilus</name>
    <dbReference type="NCBI Taxonomy" id="1476"/>
    <lineage>
        <taxon>Bacteria</taxon>
        <taxon>Bacillati</taxon>
        <taxon>Bacillota</taxon>
        <taxon>Bacilli</taxon>
        <taxon>Bacillales</taxon>
        <taxon>Caryophanaceae</taxon>
        <taxon>Sporosarcina</taxon>
    </lineage>
</organism>
<protein>
    <submittedName>
        <fullName evidence="1">DUF2190 family protein</fullName>
    </submittedName>
</protein>
<reference evidence="1" key="1">
    <citation type="journal article" date="2021" name="PeerJ">
        <title>Extensive microbial diversity within the chicken gut microbiome revealed by metagenomics and culture.</title>
        <authorList>
            <person name="Gilroy R."/>
            <person name="Ravi A."/>
            <person name="Getino M."/>
            <person name="Pursley I."/>
            <person name="Horton D.L."/>
            <person name="Alikhan N.F."/>
            <person name="Baker D."/>
            <person name="Gharbi K."/>
            <person name="Hall N."/>
            <person name="Watson M."/>
            <person name="Adriaenssens E.M."/>
            <person name="Foster-Nyarko E."/>
            <person name="Jarju S."/>
            <person name="Secka A."/>
            <person name="Antonio M."/>
            <person name="Oren A."/>
            <person name="Chaudhuri R.R."/>
            <person name="La Ragione R."/>
            <person name="Hildebrand F."/>
            <person name="Pallen M.J."/>
        </authorList>
    </citation>
    <scope>NUCLEOTIDE SEQUENCE</scope>
    <source>
        <strain evidence="1">CHK171-7178</strain>
    </source>
</reference>
<gene>
    <name evidence="1" type="ORF">K8V56_20630</name>
</gene>
<dbReference type="InterPro" id="IPR011231">
    <property type="entry name" value="Phage_VT1-Sakai_H0018"/>
</dbReference>
<evidence type="ECO:0000313" key="1">
    <source>
        <dbReference type="EMBL" id="HJF34175.1"/>
    </source>
</evidence>
<dbReference type="Pfam" id="PF09956">
    <property type="entry name" value="Phage_cement_2"/>
    <property type="match status" value="1"/>
</dbReference>